<reference evidence="1 2" key="1">
    <citation type="submission" date="2021-12" db="EMBL/GenBank/DDBJ databases">
        <title>Genome sequencing of bacteria with rrn-lacking chromosome and rrn-plasmid.</title>
        <authorList>
            <person name="Anda M."/>
            <person name="Iwasaki W."/>
        </authorList>
    </citation>
    <scope>NUCLEOTIDE SEQUENCE [LARGE SCALE GENOMIC DNA]</scope>
    <source>
        <strain evidence="1 2">NBRC 15940</strain>
    </source>
</reference>
<sequence length="110" mass="12232">MRLFFLFLFVSLCLEGQTQVLKPINYSISNNSSQTISDEILEIVNETDFEAIPNPSAYTYTLTSVPGVWVKDGADSSYVPKGALYLLHNGSWGTALAKYTSWTQEDINQG</sequence>
<keyword evidence="2" id="KW-1185">Reference proteome</keyword>
<accession>A0AAN4W1T5</accession>
<dbReference type="EMBL" id="BQKE01000002">
    <property type="protein sequence ID" value="GJM63304.1"/>
    <property type="molecule type" value="Genomic_DNA"/>
</dbReference>
<protein>
    <submittedName>
        <fullName evidence="1">Uncharacterized protein</fullName>
    </submittedName>
</protein>
<evidence type="ECO:0000313" key="1">
    <source>
        <dbReference type="EMBL" id="GJM63304.1"/>
    </source>
</evidence>
<dbReference type="Proteomes" id="UP001310022">
    <property type="component" value="Unassembled WGS sequence"/>
</dbReference>
<evidence type="ECO:0000313" key="2">
    <source>
        <dbReference type="Proteomes" id="UP001310022"/>
    </source>
</evidence>
<dbReference type="AlphaFoldDB" id="A0AAN4W1T5"/>
<gene>
    <name evidence="1" type="ORF">PEDI_38560</name>
</gene>
<comment type="caution">
    <text evidence="1">The sequence shown here is derived from an EMBL/GenBank/DDBJ whole genome shotgun (WGS) entry which is preliminary data.</text>
</comment>
<dbReference type="RefSeq" id="WP_338238486.1">
    <property type="nucleotide sequence ID" value="NZ_BQKE01000002.1"/>
</dbReference>
<proteinExistence type="predicted"/>
<organism evidence="1 2">
    <name type="scientific">Persicobacter diffluens</name>
    <dbReference type="NCBI Taxonomy" id="981"/>
    <lineage>
        <taxon>Bacteria</taxon>
        <taxon>Pseudomonadati</taxon>
        <taxon>Bacteroidota</taxon>
        <taxon>Cytophagia</taxon>
        <taxon>Cytophagales</taxon>
        <taxon>Persicobacteraceae</taxon>
        <taxon>Persicobacter</taxon>
    </lineage>
</organism>
<name>A0AAN4W1T5_9BACT</name>